<reference evidence="2" key="1">
    <citation type="journal article" date="2018" name="Viruses">
        <title>New Insights into the Evolutionary and Genomic Landscape of Molluscum Contagiosum Virus (MCV) based on Nine MCV1 and Six MCV2 Complete Genome Sequences.</title>
        <authorList>
            <person name="Zorec T."/>
            <person name="Kutnjak D."/>
            <person name="Hosnjak L."/>
            <person name="Kusar B."/>
            <person name="Trcko K."/>
            <person name="Kocjan B."/>
            <person name="Li Y."/>
            <person name="Krizmaric M."/>
            <person name="Miljkovic J."/>
            <person name="Ravnikar M."/>
            <person name="Poljak M."/>
        </authorList>
    </citation>
    <scope>NUCLEOTIDE SEQUENCE [LARGE SCALE GENOMIC DNA]</scope>
    <source>
        <strain evidence="2">MCV2_MC313</strain>
    </source>
</reference>
<name>A0A3G2VLA4_MCV2</name>
<dbReference type="EMBL" id="MH320549">
    <property type="protein sequence ID" value="AYO87950.1"/>
    <property type="molecule type" value="Genomic_DNA"/>
</dbReference>
<dbReference type="Proteomes" id="UP000320664">
    <property type="component" value="Segment"/>
</dbReference>
<organismHost>
    <name type="scientific">Homo sapiens</name>
    <name type="common">Human</name>
    <dbReference type="NCBI Taxonomy" id="9606"/>
</organismHost>
<protein>
    <submittedName>
        <fullName evidence="2">MC145.1</fullName>
    </submittedName>
</protein>
<feature type="compositionally biased region" description="Polar residues" evidence="1">
    <location>
        <begin position="77"/>
        <end position="86"/>
    </location>
</feature>
<proteinExistence type="predicted"/>
<sequence>MCTTRPRAKIWASCTWSRCSRSTRLATAPCPTTCPSRRCASASANWLRRTRRPSLPASGRGTRFRSRASRARCTPCKSRTVSSSHSDGARGLGRGPSAWRA</sequence>
<accession>A0A3G2VLA4</accession>
<evidence type="ECO:0000313" key="2">
    <source>
        <dbReference type="EMBL" id="AYO87950.1"/>
    </source>
</evidence>
<reference evidence="2" key="2">
    <citation type="submission" date="2018-05" db="EMBL/GenBank/DDBJ databases">
        <authorList>
            <person name="Zorec T.M."/>
            <person name="Hosnjak L."/>
            <person name="Kutnjak D."/>
            <person name="Kusar B."/>
            <person name="Trcko K."/>
            <person name="Kocjan B.J."/>
            <person name="Li Y."/>
            <person name="Krizmaric M."/>
            <person name="Miljkovic J."/>
            <person name="Ravnikar M."/>
            <person name="Poljak M."/>
        </authorList>
    </citation>
    <scope>NUCLEOTIDE SEQUENCE</scope>
    <source>
        <strain evidence="2">MCV2_MC313</strain>
    </source>
</reference>
<gene>
    <name evidence="2" type="primary">MC145.1R</name>
</gene>
<organism evidence="2">
    <name type="scientific">Molluscum contagiosum virus subtype 2</name>
    <name type="common">MOCV</name>
    <name type="synonym">MCVII</name>
    <dbReference type="NCBI Taxonomy" id="10281"/>
    <lineage>
        <taxon>Viruses</taxon>
        <taxon>Varidnaviria</taxon>
        <taxon>Bamfordvirae</taxon>
        <taxon>Nucleocytoviricota</taxon>
        <taxon>Pokkesviricetes</taxon>
        <taxon>Chitovirales</taxon>
        <taxon>Poxviridae</taxon>
        <taxon>Chordopoxvirinae</taxon>
        <taxon>Molluscipoxvirus</taxon>
        <taxon>Molluscipoxvirus molluscum</taxon>
        <taxon>Molluscum contagiosum virus</taxon>
    </lineage>
</organism>
<evidence type="ECO:0000256" key="1">
    <source>
        <dbReference type="SAM" id="MobiDB-lite"/>
    </source>
</evidence>
<feature type="region of interest" description="Disordered" evidence="1">
    <location>
        <begin position="75"/>
        <end position="101"/>
    </location>
</feature>